<dbReference type="Gene3D" id="1.10.510.10">
    <property type="entry name" value="Transferase(Phosphotransferase) domain 1"/>
    <property type="match status" value="1"/>
</dbReference>
<dbReference type="PROSITE" id="PS50011">
    <property type="entry name" value="PROTEIN_KINASE_DOM"/>
    <property type="match status" value="1"/>
</dbReference>
<accession>A0A9P4GQT8</accession>
<dbReference type="Gene3D" id="3.30.200.20">
    <property type="entry name" value="Phosphorylase Kinase, domain 1"/>
    <property type="match status" value="1"/>
</dbReference>
<dbReference type="SUPFAM" id="SSF56112">
    <property type="entry name" value="Protein kinase-like (PK-like)"/>
    <property type="match status" value="1"/>
</dbReference>
<name>A0A9P4GQT8_9PLEO</name>
<evidence type="ECO:0000259" key="1">
    <source>
        <dbReference type="PROSITE" id="PS50011"/>
    </source>
</evidence>
<reference evidence="2" key="1">
    <citation type="submission" date="2020-01" db="EMBL/GenBank/DDBJ databases">
        <authorList>
            <consortium name="DOE Joint Genome Institute"/>
            <person name="Haridas S."/>
            <person name="Albert R."/>
            <person name="Binder M."/>
            <person name="Bloem J."/>
            <person name="Labutti K."/>
            <person name="Salamov A."/>
            <person name="Andreopoulos B."/>
            <person name="Baker S.E."/>
            <person name="Barry K."/>
            <person name="Bills G."/>
            <person name="Bluhm B.H."/>
            <person name="Cannon C."/>
            <person name="Castanera R."/>
            <person name="Culley D.E."/>
            <person name="Daum C."/>
            <person name="Ezra D."/>
            <person name="Gonzalez J.B."/>
            <person name="Henrissat B."/>
            <person name="Kuo A."/>
            <person name="Liang C."/>
            <person name="Lipzen A."/>
            <person name="Lutzoni F."/>
            <person name="Magnuson J."/>
            <person name="Mondo S."/>
            <person name="Nolan M."/>
            <person name="Ohm R."/>
            <person name="Pangilinan J."/>
            <person name="Park H.-J."/>
            <person name="Ramirez L."/>
            <person name="Alfaro M."/>
            <person name="Sun H."/>
            <person name="Tritt A."/>
            <person name="Yoshinaga Y."/>
            <person name="Zwiers L.-H."/>
            <person name="Turgeon B.G."/>
            <person name="Goodwin S.B."/>
            <person name="Spatafora J.W."/>
            <person name="Crous P.W."/>
            <person name="Grigoriev I.V."/>
        </authorList>
    </citation>
    <scope>NUCLEOTIDE SEQUENCE</scope>
    <source>
        <strain evidence="2">CBS 394.84</strain>
    </source>
</reference>
<protein>
    <recommendedName>
        <fullName evidence="1">Protein kinase domain-containing protein</fullName>
    </recommendedName>
</protein>
<dbReference type="RefSeq" id="XP_040792009.1">
    <property type="nucleotide sequence ID" value="XM_040931775.1"/>
</dbReference>
<dbReference type="InterPro" id="IPR000719">
    <property type="entry name" value="Prot_kinase_dom"/>
</dbReference>
<comment type="caution">
    <text evidence="2">The sequence shown here is derived from an EMBL/GenBank/DDBJ whole genome shotgun (WGS) entry which is preliminary data.</text>
</comment>
<dbReference type="GO" id="GO:0004672">
    <property type="term" value="F:protein kinase activity"/>
    <property type="evidence" value="ECO:0007669"/>
    <property type="project" value="InterPro"/>
</dbReference>
<evidence type="ECO:0000313" key="3">
    <source>
        <dbReference type="Proteomes" id="UP000800039"/>
    </source>
</evidence>
<dbReference type="OrthoDB" id="3681879at2759"/>
<proteinExistence type="predicted"/>
<dbReference type="GO" id="GO:0005524">
    <property type="term" value="F:ATP binding"/>
    <property type="evidence" value="ECO:0007669"/>
    <property type="project" value="InterPro"/>
</dbReference>
<dbReference type="EMBL" id="ML976615">
    <property type="protein sequence ID" value="KAF1849446.1"/>
    <property type="molecule type" value="Genomic_DNA"/>
</dbReference>
<gene>
    <name evidence="2" type="ORF">K460DRAFT_354291</name>
</gene>
<dbReference type="InterPro" id="IPR011009">
    <property type="entry name" value="Kinase-like_dom_sf"/>
</dbReference>
<dbReference type="Proteomes" id="UP000800039">
    <property type="component" value="Unassembled WGS sequence"/>
</dbReference>
<feature type="domain" description="Protein kinase" evidence="1">
    <location>
        <begin position="13"/>
        <end position="309"/>
    </location>
</feature>
<dbReference type="AlphaFoldDB" id="A0A9P4GQT8"/>
<organism evidence="2 3">
    <name type="scientific">Cucurbitaria berberidis CBS 394.84</name>
    <dbReference type="NCBI Taxonomy" id="1168544"/>
    <lineage>
        <taxon>Eukaryota</taxon>
        <taxon>Fungi</taxon>
        <taxon>Dikarya</taxon>
        <taxon>Ascomycota</taxon>
        <taxon>Pezizomycotina</taxon>
        <taxon>Dothideomycetes</taxon>
        <taxon>Pleosporomycetidae</taxon>
        <taxon>Pleosporales</taxon>
        <taxon>Pleosporineae</taxon>
        <taxon>Cucurbitariaceae</taxon>
        <taxon>Cucurbitaria</taxon>
    </lineage>
</organism>
<evidence type="ECO:0000313" key="2">
    <source>
        <dbReference type="EMBL" id="KAF1849446.1"/>
    </source>
</evidence>
<sequence length="309" mass="34285">MSTNNVSMIPNGYTLLRRAGQGTQAKVYTCLPNPAITFARNALDDGDEVEHVGSALLSQVVAVKSSYTGSLRAEIRILNAIRTQSSHHKGGMHCTQLLDYERPSASPNWFSMSTTPVCCDLHAFSEQLPGPLPKSVLWLVATQLYDAFWFLHRVCAPPIAHLDVGLSNFTISYPGADSIGAPKITLLDFGAAVIVPEAESLGQTRTREDDVANFCYEIYTLCLECCDGSEEPSGIGAEKMRRFMRIWSDVTNLEQLRVEFGQFAEEQLALVEERDWQEVKDLVLQTVQRVDEQEGSIRDAVLKILEVNN</sequence>
<keyword evidence="3" id="KW-1185">Reference proteome</keyword>
<dbReference type="GeneID" id="63849027"/>
<dbReference type="SMART" id="SM00220">
    <property type="entry name" value="S_TKc"/>
    <property type="match status" value="1"/>
</dbReference>